<reference evidence="1 2" key="1">
    <citation type="submission" date="2019-03" db="EMBL/GenBank/DDBJ databases">
        <title>Bradyrhizobium strains diversity.</title>
        <authorList>
            <person name="Urquiaga M.C.O."/>
            <person name="Hungria M."/>
            <person name="Delamuta J.R.M."/>
            <person name="Klepa M.S."/>
        </authorList>
    </citation>
    <scope>NUCLEOTIDE SEQUENCE [LARGE SCALE GENOMIC DNA]</scope>
    <source>
        <strain evidence="1 2">CNPSo 3426</strain>
    </source>
</reference>
<name>A0A4Y9NNT0_9BRAD</name>
<gene>
    <name evidence="1" type="ORF">E4K64_33320</name>
</gene>
<dbReference type="EMBL" id="SPQS01000027">
    <property type="protein sequence ID" value="TFV69414.1"/>
    <property type="molecule type" value="Genomic_DNA"/>
</dbReference>
<sequence>MTAIRLAAPTYPRTFGSGGVSVSAGEIDQVLVKDRPLQAETRKIWSLSSDTGRPTDKAVSSAIRTLGVLFGKAVKLGSWSSPLITLSENNEIVFEWWNDQKKITIYFGNDEPEYIKVWGTDIDNEMDSGPLPGGWNLTSLWLWLFP</sequence>
<accession>A0A4Y9NNT0</accession>
<evidence type="ECO:0000313" key="2">
    <source>
        <dbReference type="Proteomes" id="UP000297700"/>
    </source>
</evidence>
<evidence type="ECO:0000313" key="1">
    <source>
        <dbReference type="EMBL" id="TFV69414.1"/>
    </source>
</evidence>
<dbReference type="AlphaFoldDB" id="A0A4Y9NNT0"/>
<protein>
    <submittedName>
        <fullName evidence="1">Uncharacterized protein</fullName>
    </submittedName>
</protein>
<proteinExistence type="predicted"/>
<comment type="caution">
    <text evidence="1">The sequence shown here is derived from an EMBL/GenBank/DDBJ whole genome shotgun (WGS) entry which is preliminary data.</text>
</comment>
<organism evidence="1 2">
    <name type="scientific">Bradyrhizobium frederickii</name>
    <dbReference type="NCBI Taxonomy" id="2560054"/>
    <lineage>
        <taxon>Bacteria</taxon>
        <taxon>Pseudomonadati</taxon>
        <taxon>Pseudomonadota</taxon>
        <taxon>Alphaproteobacteria</taxon>
        <taxon>Hyphomicrobiales</taxon>
        <taxon>Nitrobacteraceae</taxon>
        <taxon>Bradyrhizobium</taxon>
    </lineage>
</organism>
<dbReference type="Proteomes" id="UP000297700">
    <property type="component" value="Unassembled WGS sequence"/>
</dbReference>
<dbReference type="RefSeq" id="WP_135167124.1">
    <property type="nucleotide sequence ID" value="NZ_SPQS01000027.1"/>
</dbReference>